<name>L0KZ58_METHD</name>
<reference evidence="10 11" key="1">
    <citation type="submission" date="2012-02" db="EMBL/GenBank/DDBJ databases">
        <title>Complete sequence of chromosome of Methanomethylovorans hollandica DSM 15978.</title>
        <authorList>
            <person name="Lucas S."/>
            <person name="Copeland A."/>
            <person name="Lapidus A."/>
            <person name="Glavina del Rio T."/>
            <person name="Dalin E."/>
            <person name="Tice H."/>
            <person name="Bruce D."/>
            <person name="Goodwin L."/>
            <person name="Pitluck S."/>
            <person name="Peters L."/>
            <person name="Mikhailova N."/>
            <person name="Held B."/>
            <person name="Kyrpides N."/>
            <person name="Mavromatis K."/>
            <person name="Ivanova N."/>
            <person name="Brettin T."/>
            <person name="Detter J.C."/>
            <person name="Han C."/>
            <person name="Larimer F."/>
            <person name="Land M."/>
            <person name="Hauser L."/>
            <person name="Markowitz V."/>
            <person name="Cheng J.-F."/>
            <person name="Hugenholtz P."/>
            <person name="Woyke T."/>
            <person name="Wu D."/>
            <person name="Spring S."/>
            <person name="Schroeder M."/>
            <person name="Brambilla E."/>
            <person name="Klenk H.-P."/>
            <person name="Eisen J.A."/>
        </authorList>
    </citation>
    <scope>NUCLEOTIDE SEQUENCE [LARGE SCALE GENOMIC DNA]</scope>
    <source>
        <strain evidence="11">DSM 15978 / NBRC 107637 / DMS1</strain>
    </source>
</reference>
<dbReference type="AlphaFoldDB" id="L0KZ58"/>
<dbReference type="GO" id="GO:0046872">
    <property type="term" value="F:metal ion binding"/>
    <property type="evidence" value="ECO:0007669"/>
    <property type="project" value="UniProtKB-KW"/>
</dbReference>
<protein>
    <recommendedName>
        <fullName evidence="3 7">Superoxide dismutase</fullName>
        <ecNumber evidence="3 7">1.15.1.1</ecNumber>
    </recommendedName>
</protein>
<accession>L0KZ58</accession>
<organism evidence="10 11">
    <name type="scientific">Methanomethylovorans hollandica (strain DSM 15978 / NBRC 107637 / DMS1)</name>
    <dbReference type="NCBI Taxonomy" id="867904"/>
    <lineage>
        <taxon>Archaea</taxon>
        <taxon>Methanobacteriati</taxon>
        <taxon>Methanobacteriota</taxon>
        <taxon>Stenosarchaea group</taxon>
        <taxon>Methanomicrobia</taxon>
        <taxon>Methanosarcinales</taxon>
        <taxon>Methanosarcinaceae</taxon>
        <taxon>Methanomethylovorans</taxon>
    </lineage>
</organism>
<evidence type="ECO:0000256" key="7">
    <source>
        <dbReference type="RuleBase" id="RU000414"/>
    </source>
</evidence>
<feature type="domain" description="Manganese/iron superoxide dismutase C-terminal" evidence="9">
    <location>
        <begin position="147"/>
        <end position="246"/>
    </location>
</feature>
<dbReference type="GO" id="GO:0004784">
    <property type="term" value="F:superoxide dismutase activity"/>
    <property type="evidence" value="ECO:0007669"/>
    <property type="project" value="UniProtKB-EC"/>
</dbReference>
<dbReference type="EC" id="1.15.1.1" evidence="3 7"/>
<dbReference type="InterPro" id="IPR019831">
    <property type="entry name" value="Mn/Fe_SOD_N"/>
</dbReference>
<dbReference type="GeneID" id="14406933"/>
<dbReference type="EMBL" id="CP003362">
    <property type="protein sequence ID" value="AGB49358.1"/>
    <property type="molecule type" value="Genomic_DNA"/>
</dbReference>
<dbReference type="PRINTS" id="PR01703">
    <property type="entry name" value="MNSODISMTASE"/>
</dbReference>
<comment type="similarity">
    <text evidence="2 7">Belongs to the iron/manganese superoxide dismutase family.</text>
</comment>
<dbReference type="SUPFAM" id="SSF46609">
    <property type="entry name" value="Fe,Mn superoxide dismutase (SOD), N-terminal domain"/>
    <property type="match status" value="1"/>
</dbReference>
<proteinExistence type="inferred from homology"/>
<dbReference type="HOGENOM" id="CLU_031625_1_0_2"/>
<dbReference type="Gene3D" id="1.10.287.990">
    <property type="entry name" value="Fe,Mn superoxide dismutase (SOD) domain"/>
    <property type="match status" value="1"/>
</dbReference>
<feature type="binding site" evidence="6">
    <location>
        <position position="81"/>
    </location>
    <ligand>
        <name>Mn(2+)</name>
        <dbReference type="ChEBI" id="CHEBI:29035"/>
    </ligand>
</feature>
<dbReference type="InterPro" id="IPR036314">
    <property type="entry name" value="SOD_C_sf"/>
</dbReference>
<feature type="domain" description="Manganese/iron superoxide dismutase N-terminal" evidence="8">
    <location>
        <begin position="57"/>
        <end position="136"/>
    </location>
</feature>
<evidence type="ECO:0000313" key="11">
    <source>
        <dbReference type="Proteomes" id="UP000010866"/>
    </source>
</evidence>
<evidence type="ECO:0000256" key="6">
    <source>
        <dbReference type="PIRSR" id="PIRSR000349-1"/>
    </source>
</evidence>
<comment type="catalytic activity">
    <reaction evidence="7">
        <text>2 superoxide + 2 H(+) = H2O2 + O2</text>
        <dbReference type="Rhea" id="RHEA:20696"/>
        <dbReference type="ChEBI" id="CHEBI:15378"/>
        <dbReference type="ChEBI" id="CHEBI:15379"/>
        <dbReference type="ChEBI" id="CHEBI:16240"/>
        <dbReference type="ChEBI" id="CHEBI:18421"/>
        <dbReference type="EC" id="1.15.1.1"/>
    </reaction>
</comment>
<dbReference type="Pfam" id="PF00081">
    <property type="entry name" value="Sod_Fe_N"/>
    <property type="match status" value="1"/>
</dbReference>
<evidence type="ECO:0000256" key="3">
    <source>
        <dbReference type="ARBA" id="ARBA00012682"/>
    </source>
</evidence>
<dbReference type="SUPFAM" id="SSF54719">
    <property type="entry name" value="Fe,Mn superoxide dismutase (SOD), C-terminal domain"/>
    <property type="match status" value="1"/>
</dbReference>
<dbReference type="PROSITE" id="PS00088">
    <property type="entry name" value="SOD_MN"/>
    <property type="match status" value="1"/>
</dbReference>
<dbReference type="InterPro" id="IPR001189">
    <property type="entry name" value="Mn/Fe_SOD"/>
</dbReference>
<evidence type="ECO:0000256" key="1">
    <source>
        <dbReference type="ARBA" id="ARBA00001936"/>
    </source>
</evidence>
<feature type="binding site" evidence="6">
    <location>
        <position position="129"/>
    </location>
    <ligand>
        <name>Mn(2+)</name>
        <dbReference type="ChEBI" id="CHEBI:29035"/>
    </ligand>
</feature>
<evidence type="ECO:0000256" key="2">
    <source>
        <dbReference type="ARBA" id="ARBA00008714"/>
    </source>
</evidence>
<sequence length="257" mass="30138">MGIKAALWSEIFCEYEIRELVNRICNLGYPSRYSLNIIEQTLLADQYGESTMAKELYKLPALKYGYADLEPYISEEQLRIHHEKHHQAYVTNVNSLLQMMEKARREGTDFDYKATAKAVAFNLGGHVLHDYFWWEMTPAGNATKEPVGELAEVIKEDFGNFERFKKEFTQTAASVEGSGWAALTFCNDTKRLGIMQIEKHNVNLFPDFPIIMAIDVWEHAYYLDYKNERGKFIDAFWNIVNWEEIDRYFRKVQQLKE</sequence>
<feature type="binding site" evidence="6">
    <location>
        <position position="215"/>
    </location>
    <ligand>
        <name>Mn(2+)</name>
        <dbReference type="ChEBI" id="CHEBI:29035"/>
    </ligand>
</feature>
<keyword evidence="5 7" id="KW-0560">Oxidoreductase</keyword>
<dbReference type="InterPro" id="IPR019832">
    <property type="entry name" value="Mn/Fe_SOD_C"/>
</dbReference>
<dbReference type="InterPro" id="IPR019833">
    <property type="entry name" value="Mn/Fe_SOD_BS"/>
</dbReference>
<dbReference type="FunFam" id="3.55.40.20:FF:000004">
    <property type="entry name" value="Superoxide dismutase [Fe]"/>
    <property type="match status" value="1"/>
</dbReference>
<evidence type="ECO:0000259" key="9">
    <source>
        <dbReference type="Pfam" id="PF02777"/>
    </source>
</evidence>
<dbReference type="RefSeq" id="WP_015324524.1">
    <property type="nucleotide sequence ID" value="NC_019977.1"/>
</dbReference>
<dbReference type="InterPro" id="IPR036324">
    <property type="entry name" value="Mn/Fe_SOD_N_sf"/>
</dbReference>
<dbReference type="STRING" id="867904.Metho_1124"/>
<dbReference type="PANTHER" id="PTHR11404">
    <property type="entry name" value="SUPEROXIDE DISMUTASE 2"/>
    <property type="match status" value="1"/>
</dbReference>
<evidence type="ECO:0000259" key="8">
    <source>
        <dbReference type="Pfam" id="PF00081"/>
    </source>
</evidence>
<keyword evidence="4 6" id="KW-0479">Metal-binding</keyword>
<comment type="cofactor">
    <cofactor evidence="1">
        <name>Mn(2+)</name>
        <dbReference type="ChEBI" id="CHEBI:29035"/>
    </cofactor>
</comment>
<evidence type="ECO:0000256" key="5">
    <source>
        <dbReference type="ARBA" id="ARBA00023002"/>
    </source>
</evidence>
<dbReference type="KEGG" id="mhz:Metho_1124"/>
<feature type="binding site" evidence="6">
    <location>
        <position position="219"/>
    </location>
    <ligand>
        <name>Mn(2+)</name>
        <dbReference type="ChEBI" id="CHEBI:29035"/>
    </ligand>
</feature>
<dbReference type="Pfam" id="PF02777">
    <property type="entry name" value="Sod_Fe_C"/>
    <property type="match status" value="1"/>
</dbReference>
<evidence type="ECO:0000256" key="4">
    <source>
        <dbReference type="ARBA" id="ARBA00022723"/>
    </source>
</evidence>
<dbReference type="Proteomes" id="UP000010866">
    <property type="component" value="Chromosome"/>
</dbReference>
<dbReference type="InterPro" id="IPR050265">
    <property type="entry name" value="Fe/Mn_Superoxide_Dismutase"/>
</dbReference>
<dbReference type="PIRSF" id="PIRSF000349">
    <property type="entry name" value="SODismutase"/>
    <property type="match status" value="1"/>
</dbReference>
<dbReference type="Gene3D" id="3.55.40.20">
    <property type="entry name" value="Iron/manganese superoxide dismutase, C-terminal domain"/>
    <property type="match status" value="1"/>
</dbReference>
<keyword evidence="11" id="KW-1185">Reference proteome</keyword>
<comment type="function">
    <text evidence="7">Destroys radicals which are normally produced within the cells and which are toxic to biological systems.</text>
</comment>
<gene>
    <name evidence="10" type="ordered locus">Metho_1124</name>
</gene>
<evidence type="ECO:0000313" key="10">
    <source>
        <dbReference type="EMBL" id="AGB49358.1"/>
    </source>
</evidence>
<dbReference type="PANTHER" id="PTHR11404:SF6">
    <property type="entry name" value="SUPEROXIDE DISMUTASE [MN], MITOCHONDRIAL"/>
    <property type="match status" value="1"/>
</dbReference>